<gene>
    <name evidence="1" type="ORF">ABC228_01045</name>
</gene>
<evidence type="ECO:0000313" key="2">
    <source>
        <dbReference type="Proteomes" id="UP001444625"/>
    </source>
</evidence>
<reference evidence="1 2" key="1">
    <citation type="submission" date="2024-05" db="EMBL/GenBank/DDBJ databases">
        <authorList>
            <person name="Haq I."/>
            <person name="Ullah Z."/>
            <person name="Ahmad R."/>
            <person name="Li M."/>
            <person name="Tong Y."/>
        </authorList>
    </citation>
    <scope>NUCLEOTIDE SEQUENCE [LARGE SCALE GENOMIC DNA]</scope>
    <source>
        <strain evidence="1 2">16A2E</strain>
    </source>
</reference>
<dbReference type="Proteomes" id="UP001444625">
    <property type="component" value="Unassembled WGS sequence"/>
</dbReference>
<organism evidence="1 2">
    <name type="scientific">Ornithinibacillus xuwenensis</name>
    <dbReference type="NCBI Taxonomy" id="3144668"/>
    <lineage>
        <taxon>Bacteria</taxon>
        <taxon>Bacillati</taxon>
        <taxon>Bacillota</taxon>
        <taxon>Bacilli</taxon>
        <taxon>Bacillales</taxon>
        <taxon>Bacillaceae</taxon>
        <taxon>Ornithinibacillus</taxon>
    </lineage>
</organism>
<protein>
    <submittedName>
        <fullName evidence="1">Uncharacterized protein</fullName>
    </submittedName>
</protein>
<evidence type="ECO:0000313" key="1">
    <source>
        <dbReference type="EMBL" id="MEN2765760.1"/>
    </source>
</evidence>
<comment type="caution">
    <text evidence="1">The sequence shown here is derived from an EMBL/GenBank/DDBJ whole genome shotgun (WGS) entry which is preliminary data.</text>
</comment>
<name>A0ABU9XCJ0_9BACI</name>
<dbReference type="EMBL" id="JBDIML010000001">
    <property type="protein sequence ID" value="MEN2765760.1"/>
    <property type="molecule type" value="Genomic_DNA"/>
</dbReference>
<proteinExistence type="predicted"/>
<sequence>MGVKKKWLERKIALTEKEIGKWESNLNSAAVNLRQEKKKLWELMEQLERVELKEGE</sequence>
<accession>A0ABU9XCJ0</accession>
<keyword evidence="2" id="KW-1185">Reference proteome</keyword>